<gene>
    <name evidence="8" type="ORF">I573_02036</name>
</gene>
<dbReference type="PANTHER" id="PTHR30614">
    <property type="entry name" value="MEMBRANE COMPONENT OF AMINO ACID ABC TRANSPORTER"/>
    <property type="match status" value="1"/>
</dbReference>
<dbReference type="RefSeq" id="WP_016186477.1">
    <property type="nucleotide sequence ID" value="NZ_ASWO01000007.1"/>
</dbReference>
<evidence type="ECO:0000256" key="3">
    <source>
        <dbReference type="ARBA" id="ARBA00022692"/>
    </source>
</evidence>
<keyword evidence="5 6" id="KW-0472">Membrane</keyword>
<dbReference type="GO" id="GO:0005886">
    <property type="term" value="C:plasma membrane"/>
    <property type="evidence" value="ECO:0007669"/>
    <property type="project" value="UniProtKB-SubCell"/>
</dbReference>
<comment type="caution">
    <text evidence="8">The sequence shown here is derived from an EMBL/GenBank/DDBJ whole genome shotgun (WGS) entry which is preliminary data.</text>
</comment>
<dbReference type="CDD" id="cd06261">
    <property type="entry name" value="TM_PBP2"/>
    <property type="match status" value="1"/>
</dbReference>
<evidence type="ECO:0000313" key="8">
    <source>
        <dbReference type="EMBL" id="EOT82923.1"/>
    </source>
</evidence>
<evidence type="ECO:0000256" key="4">
    <source>
        <dbReference type="ARBA" id="ARBA00022989"/>
    </source>
</evidence>
<feature type="transmembrane region" description="Helical" evidence="6">
    <location>
        <begin position="56"/>
        <end position="80"/>
    </location>
</feature>
<dbReference type="Pfam" id="PF00528">
    <property type="entry name" value="BPD_transp_1"/>
    <property type="match status" value="1"/>
</dbReference>
<dbReference type="AlphaFoldDB" id="S0P2B3"/>
<feature type="domain" description="ABC transmembrane type-1" evidence="7">
    <location>
        <begin position="17"/>
        <end position="218"/>
    </location>
</feature>
<dbReference type="PROSITE" id="PS50928">
    <property type="entry name" value="ABC_TM1"/>
    <property type="match status" value="1"/>
</dbReference>
<dbReference type="EMBL" id="ASWO01000007">
    <property type="protein sequence ID" value="EOT82923.1"/>
    <property type="molecule type" value="Genomic_DNA"/>
</dbReference>
<dbReference type="PANTHER" id="PTHR30614:SF43">
    <property type="entry name" value="L-CYSTINE TRANSPORT SYSTEM PERMEASE PROTEIN TCYM"/>
    <property type="match status" value="1"/>
</dbReference>
<reference evidence="8 9" key="1">
    <citation type="submission" date="2013-03" db="EMBL/GenBank/DDBJ databases">
        <title>The Genome Sequence of Enterococcus sulfureus ATCC_49903 (PacBio/Illumina hybrid assembly).</title>
        <authorList>
            <consortium name="The Broad Institute Genomics Platform"/>
            <consortium name="The Broad Institute Genome Sequencing Center for Infectious Disease"/>
            <person name="Earl A."/>
            <person name="Russ C."/>
            <person name="Gilmore M."/>
            <person name="Surin D."/>
            <person name="Walker B."/>
            <person name="Young S."/>
            <person name="Zeng Q."/>
            <person name="Gargeya S."/>
            <person name="Fitzgerald M."/>
            <person name="Haas B."/>
            <person name="Abouelleil A."/>
            <person name="Allen A.W."/>
            <person name="Alvarado L."/>
            <person name="Arachchi H.M."/>
            <person name="Berlin A.M."/>
            <person name="Chapman S.B."/>
            <person name="Gainer-Dewar J."/>
            <person name="Goldberg J."/>
            <person name="Griggs A."/>
            <person name="Gujja S."/>
            <person name="Hansen M."/>
            <person name="Howarth C."/>
            <person name="Imamovic A."/>
            <person name="Ireland A."/>
            <person name="Larimer J."/>
            <person name="McCowan C."/>
            <person name="Murphy C."/>
            <person name="Pearson M."/>
            <person name="Poon T.W."/>
            <person name="Priest M."/>
            <person name="Roberts A."/>
            <person name="Saif S."/>
            <person name="Shea T."/>
            <person name="Sisk P."/>
            <person name="Sykes S."/>
            <person name="Wortman J."/>
            <person name="Nusbaum C."/>
            <person name="Birren B."/>
        </authorList>
    </citation>
    <scope>NUCLEOTIDE SEQUENCE [LARGE SCALE GENOMIC DNA]</scope>
    <source>
        <strain evidence="8 9">ATCC 49903</strain>
    </source>
</reference>
<protein>
    <recommendedName>
        <fullName evidence="7">ABC transmembrane type-1 domain-containing protein</fullName>
    </recommendedName>
</protein>
<keyword evidence="2 6" id="KW-0813">Transport</keyword>
<evidence type="ECO:0000313" key="9">
    <source>
        <dbReference type="Proteomes" id="UP000015961"/>
    </source>
</evidence>
<accession>S0P2B3</accession>
<dbReference type="InterPro" id="IPR000515">
    <property type="entry name" value="MetI-like"/>
</dbReference>
<dbReference type="SUPFAM" id="SSF161098">
    <property type="entry name" value="MetI-like"/>
    <property type="match status" value="1"/>
</dbReference>
<keyword evidence="9" id="KW-1185">Reference proteome</keyword>
<dbReference type="Gene3D" id="1.10.3720.10">
    <property type="entry name" value="MetI-like"/>
    <property type="match status" value="1"/>
</dbReference>
<dbReference type="InterPro" id="IPR043429">
    <property type="entry name" value="ArtM/GltK/GlnP/TcyL/YhdX-like"/>
</dbReference>
<keyword evidence="4 6" id="KW-1133">Transmembrane helix</keyword>
<feature type="transmembrane region" description="Helical" evidence="6">
    <location>
        <begin position="25"/>
        <end position="44"/>
    </location>
</feature>
<dbReference type="Proteomes" id="UP000015961">
    <property type="component" value="Unassembled WGS sequence"/>
</dbReference>
<evidence type="ECO:0000259" key="7">
    <source>
        <dbReference type="PROSITE" id="PS50928"/>
    </source>
</evidence>
<keyword evidence="3 6" id="KW-0812">Transmembrane</keyword>
<evidence type="ECO:0000256" key="6">
    <source>
        <dbReference type="RuleBase" id="RU363032"/>
    </source>
</evidence>
<evidence type="ECO:0000256" key="1">
    <source>
        <dbReference type="ARBA" id="ARBA00004141"/>
    </source>
</evidence>
<dbReference type="PATRIC" id="fig|1140003.3.peg.1972"/>
<proteinExistence type="inferred from homology"/>
<feature type="transmembrane region" description="Helical" evidence="6">
    <location>
        <begin position="164"/>
        <end position="188"/>
    </location>
</feature>
<dbReference type="OrthoDB" id="9805999at2"/>
<dbReference type="InterPro" id="IPR035906">
    <property type="entry name" value="MetI-like_sf"/>
</dbReference>
<comment type="subcellular location">
    <subcellularLocation>
        <location evidence="6">Cell membrane</location>
        <topology evidence="6">Multi-pass membrane protein</topology>
    </subcellularLocation>
    <subcellularLocation>
        <location evidence="1">Membrane</location>
        <topology evidence="1">Multi-pass membrane protein</topology>
    </subcellularLocation>
</comment>
<comment type="similarity">
    <text evidence="6">Belongs to the binding-protein-dependent transport system permease family.</text>
</comment>
<dbReference type="GO" id="GO:0006865">
    <property type="term" value="P:amino acid transport"/>
    <property type="evidence" value="ECO:0007669"/>
    <property type="project" value="TreeGrafter"/>
</dbReference>
<sequence length="232" mass="26312">MDYHAIIQALQKGIMYLPVTLRLSFIPLVIGSVLGLGFALIRFYNIRFFSHFLKIIFPILKGIPVVLVLIVAYLVFSDWFDQLAVALQFPIRFKDINREYLIIVILSGYATIQLTEVFRGLLLQFDRTQLDAAASIGLTTRQTIRRIILPQLWFQSLPLLCNQWIVLLKLSALASIVSVVDILSGSLITATTSYTFLEAYIAAAVIYWILAIIIEQMGFFLERRPLAKRGGI</sequence>
<dbReference type="GO" id="GO:0055085">
    <property type="term" value="P:transmembrane transport"/>
    <property type="evidence" value="ECO:0007669"/>
    <property type="project" value="InterPro"/>
</dbReference>
<dbReference type="eggNOG" id="COG0765">
    <property type="taxonomic scope" value="Bacteria"/>
</dbReference>
<evidence type="ECO:0000256" key="2">
    <source>
        <dbReference type="ARBA" id="ARBA00022448"/>
    </source>
</evidence>
<feature type="transmembrane region" description="Helical" evidence="6">
    <location>
        <begin position="100"/>
        <end position="118"/>
    </location>
</feature>
<feature type="transmembrane region" description="Helical" evidence="6">
    <location>
        <begin position="200"/>
        <end position="221"/>
    </location>
</feature>
<name>S0P2B3_9ENTE</name>
<organism evidence="8 9">
    <name type="scientific">Enterococcus sulfureus ATCC 49903</name>
    <dbReference type="NCBI Taxonomy" id="1140003"/>
    <lineage>
        <taxon>Bacteria</taxon>
        <taxon>Bacillati</taxon>
        <taxon>Bacillota</taxon>
        <taxon>Bacilli</taxon>
        <taxon>Lactobacillales</taxon>
        <taxon>Enterococcaceae</taxon>
        <taxon>Enterococcus</taxon>
    </lineage>
</organism>
<evidence type="ECO:0000256" key="5">
    <source>
        <dbReference type="ARBA" id="ARBA00023136"/>
    </source>
</evidence>
<dbReference type="STRING" id="1140003.OMY_02045"/>